<comment type="similarity">
    <text evidence="2">Belongs to the class-IV pyridoxal-phosphate-dependent aminotransferase family.</text>
</comment>
<dbReference type="InterPro" id="IPR043132">
    <property type="entry name" value="BCAT-like_C"/>
</dbReference>
<comment type="cofactor">
    <cofactor evidence="1">
        <name>pyridoxal 5'-phosphate</name>
        <dbReference type="ChEBI" id="CHEBI:597326"/>
    </cofactor>
</comment>
<dbReference type="SUPFAM" id="SSF56752">
    <property type="entry name" value="D-aminoacid aminotransferase-like PLP-dependent enzymes"/>
    <property type="match status" value="1"/>
</dbReference>
<dbReference type="PANTHER" id="PTHR42743">
    <property type="entry name" value="AMINO-ACID AMINOTRANSFERASE"/>
    <property type="match status" value="1"/>
</dbReference>
<keyword evidence="3" id="KW-0032">Aminotransferase</keyword>
<dbReference type="PANTHER" id="PTHR42743:SF11">
    <property type="entry name" value="AMINODEOXYCHORISMATE LYASE"/>
    <property type="match status" value="1"/>
</dbReference>
<evidence type="ECO:0000256" key="1">
    <source>
        <dbReference type="ARBA" id="ARBA00001933"/>
    </source>
</evidence>
<evidence type="ECO:0000256" key="2">
    <source>
        <dbReference type="ARBA" id="ARBA00009320"/>
    </source>
</evidence>
<name>A0ABV4DV09_9CLOT</name>
<sequence length="279" mass="32254">MDECFSKFFLEDNEVKNKEKFNDDVLEKGKSLYEVIRIIDGKPLFLKAHLDRLDNSFNVTGLKLWLGRREIADEILKLIDINKIYAGNVKLIFNFYRGRRFLAYFVEHHYPVPEDYKTGVRTDFFQVERENPNAKVINQEYRARVGKKIRESNIFEAILVDNSGNITEGSKSNIFMIKDEKVITPPLKRVLPGTTRSIIIKICGRLGLDVLEKDVSCEDIDKFDAVFISGTSPKVLPVKSLGNIKFNSSNNEILLKIMQAYDEEIKGDINNFKKTKYVR</sequence>
<proteinExistence type="inferred from homology"/>
<dbReference type="CDD" id="cd00449">
    <property type="entry name" value="PLPDE_IV"/>
    <property type="match status" value="1"/>
</dbReference>
<organism evidence="3 4">
    <name type="scientific">Clostridium lapidicellarium</name>
    <dbReference type="NCBI Taxonomy" id="3240931"/>
    <lineage>
        <taxon>Bacteria</taxon>
        <taxon>Bacillati</taxon>
        <taxon>Bacillota</taxon>
        <taxon>Clostridia</taxon>
        <taxon>Eubacteriales</taxon>
        <taxon>Clostridiaceae</taxon>
        <taxon>Clostridium</taxon>
    </lineage>
</organism>
<comment type="caution">
    <text evidence="3">The sequence shown here is derived from an EMBL/GenBank/DDBJ whole genome shotgun (WGS) entry which is preliminary data.</text>
</comment>
<reference evidence="3 4" key="1">
    <citation type="submission" date="2024-08" db="EMBL/GenBank/DDBJ databases">
        <title>Clostridium lapicellarii sp. nov., and Clostridium renhuaiense sp. nov., two species isolated from the mud in a fermentation cellar used for producing sauce-flavour Chinese liquors.</title>
        <authorList>
            <person name="Yang F."/>
            <person name="Wang H."/>
            <person name="Chen L.Q."/>
            <person name="Zhou N."/>
            <person name="Lu J.J."/>
            <person name="Pu X.X."/>
            <person name="Wan B."/>
            <person name="Wang L."/>
            <person name="Liu S.J."/>
        </authorList>
    </citation>
    <scope>NUCLEOTIDE SEQUENCE [LARGE SCALE GENOMIC DNA]</scope>
    <source>
        <strain evidence="3 4">MT-113</strain>
    </source>
</reference>
<dbReference type="Gene3D" id="3.30.470.10">
    <property type="match status" value="1"/>
</dbReference>
<dbReference type="Pfam" id="PF01063">
    <property type="entry name" value="Aminotran_4"/>
    <property type="match status" value="1"/>
</dbReference>
<dbReference type="GO" id="GO:0008483">
    <property type="term" value="F:transaminase activity"/>
    <property type="evidence" value="ECO:0007669"/>
    <property type="project" value="UniProtKB-KW"/>
</dbReference>
<dbReference type="InterPro" id="IPR050571">
    <property type="entry name" value="Class-IV_PLP-Dep_Aminotrnsfr"/>
</dbReference>
<keyword evidence="3" id="KW-0808">Transferase</keyword>
<dbReference type="Proteomes" id="UP001565220">
    <property type="component" value="Unassembled WGS sequence"/>
</dbReference>
<dbReference type="Gene3D" id="3.20.10.10">
    <property type="entry name" value="D-amino Acid Aminotransferase, subunit A, domain 2"/>
    <property type="match status" value="1"/>
</dbReference>
<evidence type="ECO:0000313" key="4">
    <source>
        <dbReference type="Proteomes" id="UP001565220"/>
    </source>
</evidence>
<accession>A0ABV4DV09</accession>
<evidence type="ECO:0000313" key="3">
    <source>
        <dbReference type="EMBL" id="MEY8763075.1"/>
    </source>
</evidence>
<dbReference type="RefSeq" id="WP_294181955.1">
    <property type="nucleotide sequence ID" value="NZ_JBGFFE010000005.1"/>
</dbReference>
<dbReference type="InterPro" id="IPR001544">
    <property type="entry name" value="Aminotrans_IV"/>
</dbReference>
<dbReference type="InterPro" id="IPR036038">
    <property type="entry name" value="Aminotransferase-like"/>
</dbReference>
<keyword evidence="4" id="KW-1185">Reference proteome</keyword>
<gene>
    <name evidence="3" type="ORF">AB8S09_05345</name>
</gene>
<dbReference type="InterPro" id="IPR043131">
    <property type="entry name" value="BCAT-like_N"/>
</dbReference>
<dbReference type="EMBL" id="JBGFFE010000005">
    <property type="protein sequence ID" value="MEY8763075.1"/>
    <property type="molecule type" value="Genomic_DNA"/>
</dbReference>
<protein>
    <submittedName>
        <fullName evidence="3">Aminotransferase class IV</fullName>
    </submittedName>
</protein>